<feature type="compositionally biased region" description="Low complexity" evidence="2">
    <location>
        <begin position="25"/>
        <end position="37"/>
    </location>
</feature>
<dbReference type="PANTHER" id="PTHR36681">
    <property type="entry name" value="NUCLEAR GTPASE, GERMINAL CENTER-ASSOCIATED, TANDEM DUPLICATE 3"/>
    <property type="match status" value="1"/>
</dbReference>
<accession>A0A150GRC8</accession>
<dbReference type="PANTHER" id="PTHR36681:SF3">
    <property type="entry name" value="NUCLEAR GTPASE, GERMINAL CENTER-ASSOCIATED, TANDEM DUPLICATE 3"/>
    <property type="match status" value="1"/>
</dbReference>
<dbReference type="InterPro" id="IPR045063">
    <property type="entry name" value="Dynamin_N"/>
</dbReference>
<feature type="region of interest" description="Disordered" evidence="2">
    <location>
        <begin position="221"/>
        <end position="242"/>
    </location>
</feature>
<feature type="region of interest" description="Disordered" evidence="2">
    <location>
        <begin position="1355"/>
        <end position="1390"/>
    </location>
</feature>
<organism evidence="4 5">
    <name type="scientific">Gonium pectorale</name>
    <name type="common">Green alga</name>
    <dbReference type="NCBI Taxonomy" id="33097"/>
    <lineage>
        <taxon>Eukaryota</taxon>
        <taxon>Viridiplantae</taxon>
        <taxon>Chlorophyta</taxon>
        <taxon>core chlorophytes</taxon>
        <taxon>Chlorophyceae</taxon>
        <taxon>CS clade</taxon>
        <taxon>Chlamydomonadales</taxon>
        <taxon>Volvocaceae</taxon>
        <taxon>Gonium</taxon>
    </lineage>
</organism>
<proteinExistence type="predicted"/>
<feature type="domain" description="Dynamin N-terminal" evidence="3">
    <location>
        <begin position="353"/>
        <end position="580"/>
    </location>
</feature>
<feature type="compositionally biased region" description="Low complexity" evidence="2">
    <location>
        <begin position="187"/>
        <end position="198"/>
    </location>
</feature>
<dbReference type="Pfam" id="PF00350">
    <property type="entry name" value="Dynamin_N"/>
    <property type="match status" value="1"/>
</dbReference>
<sequence length="1476" mass="155268">MATTDLSAHTPAATQVPSSATGQHAAAEALQLEPLAADGGPARHPHQASPVASTSAAAHATPQPPVPAAAFRASVNPGPEAPAAVGPAAPVRTPAEAIQPPAAAEGAMSPALLCGSAQVSPTDQGDNREGINGEDNNDESEGDPLAGPRPWHDDDEAPLRGSGNAHATPGAAGAGDMDVDMDYELAPPTEQQPEQQQSESHRTRRRPAFDRVAVLLGEDAAPASAGPPMEAPPAEAASARVPAAAASEAAAVGRAGRPLTTLEQWLKSKPRPEAEPANPATATGPRGSKDLAAEALLIIEGAQSVLAPQEQGRATASGSAAAAAPVAGPAMTAVWIKELEDLRRMCATQNTVIGVVGSTGAGKSSLLNALLGVEDLLPTSGCHASTSCAIEVSYHDSRQYMGSVEFMTEDELHRHAERLLSDATDEDGAVRLTGGECNPRKDAGVAQAMLEAVYGRSVVRAPGLSLAKLKDVHNPLTRLLGRTINLKPTSSERAFREEIGKYVESSGGQVELQAWPLVKVCRIQGRLKHLPLFTTLVDLPGVRDYNEARAAVAEQYLRRCDAVWVVAPIARAVDDGTAKDLLDSSFRRRLVMDGQMDSLTFICTKTDDLRAEETRCNLGDDGRVCKLAGVSPEALAALNAAIDASEAEEAQTEKAADRLQKQLRSERLKWGMAYRRAEAVCVALEDMPARERPDGFQELRCKVRPPAANTRDAAGGSEGPRKRPRGSGGAAASEAEEEDEEEEKMERMEEMEESDGAGENSDDSASEAEDCDSDDNQEEDYEPSESDEASADDQDEEEDWQPAAHGKSRRRPPASGKRKRPNNKLAGKSPAALMDMLRGEVDRIRQHREEVQALLPRVAAAQKDHGAAVAVFAAEARKLAAICARARNAFSREKLQQHFHEGLADVAKEAGDRSRAEQYAGIQLPVFCISARDAQKLEGRCKRDGAASVFSRLEHTEIPGLRRHLRAAAERARLQSQRRLARSLFQFIDSASTVLLGQRLDATSDATQLLRAAFGAAQRQLVEELEGLVAELAAALKGAFLDTGLSPRLTKGGQVAAERALPRAQGWGKLTWSTYRAAVQRDGRFLSPTLKAASCSMKAPGDSVFKGGLVHFNGQLADPILDAVSTCWDELWNRRLGKLLREFEQRSLASLDAAVAAARQRLAAALGGASEAEAQLAAVDAVCKQVVTDEGRKLQSRVSQLLADVTAAARALHVDVVEPAVRDAMRPAYHAAKGDRGAGVFGRMKGGVEGFVAKHGRGALVSAAGALEQQAAELLSGLVGRVRAAVGELAKGAGARLELLWDKCDASAPVRHAAASTLHELASKAAQLCDRAGERVPKPFSLEPLKLTPEAPDTAAAAVMARPPPSTPTDPASRGIQPTAAQPAARPHPELHPRALHEQATCDRSSEMAMQAAAHAAAVPAVAPGGKQAGGPGAPCGGAGPERVEPKPVCDQPMGVAAAAPGGDAGDATSAVVAWR</sequence>
<evidence type="ECO:0000256" key="2">
    <source>
        <dbReference type="SAM" id="MobiDB-lite"/>
    </source>
</evidence>
<feature type="coiled-coil region" evidence="1">
    <location>
        <begin position="635"/>
        <end position="669"/>
    </location>
</feature>
<evidence type="ECO:0000313" key="4">
    <source>
        <dbReference type="EMBL" id="KXZ52426.1"/>
    </source>
</evidence>
<feature type="region of interest" description="Disordered" evidence="2">
    <location>
        <begin position="268"/>
        <end position="287"/>
    </location>
</feature>
<protein>
    <recommendedName>
        <fullName evidence="3">Dynamin N-terminal domain-containing protein</fullName>
    </recommendedName>
</protein>
<feature type="compositionally biased region" description="Acidic residues" evidence="2">
    <location>
        <begin position="734"/>
        <end position="800"/>
    </location>
</feature>
<dbReference type="EMBL" id="LSYV01000010">
    <property type="protein sequence ID" value="KXZ52426.1"/>
    <property type="molecule type" value="Genomic_DNA"/>
</dbReference>
<dbReference type="OrthoDB" id="515370at2759"/>
<dbReference type="STRING" id="33097.A0A150GRC8"/>
<feature type="compositionally biased region" description="Gly residues" evidence="2">
    <location>
        <begin position="1427"/>
        <end position="1440"/>
    </location>
</feature>
<evidence type="ECO:0000259" key="3">
    <source>
        <dbReference type="Pfam" id="PF00350"/>
    </source>
</evidence>
<dbReference type="InterPro" id="IPR027417">
    <property type="entry name" value="P-loop_NTPase"/>
</dbReference>
<dbReference type="Proteomes" id="UP000075714">
    <property type="component" value="Unassembled WGS sequence"/>
</dbReference>
<evidence type="ECO:0000256" key="1">
    <source>
        <dbReference type="SAM" id="Coils"/>
    </source>
</evidence>
<name>A0A150GRC8_GONPE</name>
<feature type="region of interest" description="Disordered" evidence="2">
    <location>
        <begin position="696"/>
        <end position="833"/>
    </location>
</feature>
<gene>
    <name evidence="4" type="ORF">GPECTOR_9g470</name>
</gene>
<keyword evidence="1" id="KW-0175">Coiled coil</keyword>
<feature type="region of interest" description="Disordered" evidence="2">
    <location>
        <begin position="116"/>
        <end position="206"/>
    </location>
</feature>
<comment type="caution">
    <text evidence="4">The sequence shown here is derived from an EMBL/GenBank/DDBJ whole genome shotgun (WGS) entry which is preliminary data.</text>
</comment>
<dbReference type="Gene3D" id="3.40.50.300">
    <property type="entry name" value="P-loop containing nucleotide triphosphate hydrolases"/>
    <property type="match status" value="1"/>
</dbReference>
<reference evidence="5" key="1">
    <citation type="journal article" date="2016" name="Nat. Commun.">
        <title>The Gonium pectorale genome demonstrates co-option of cell cycle regulation during the evolution of multicellularity.</title>
        <authorList>
            <person name="Hanschen E.R."/>
            <person name="Marriage T.N."/>
            <person name="Ferris P.J."/>
            <person name="Hamaji T."/>
            <person name="Toyoda A."/>
            <person name="Fujiyama A."/>
            <person name="Neme R."/>
            <person name="Noguchi H."/>
            <person name="Minakuchi Y."/>
            <person name="Suzuki M."/>
            <person name="Kawai-Toyooka H."/>
            <person name="Smith D.R."/>
            <person name="Sparks H."/>
            <person name="Anderson J."/>
            <person name="Bakaric R."/>
            <person name="Luria V."/>
            <person name="Karger A."/>
            <person name="Kirschner M.W."/>
            <person name="Durand P.M."/>
            <person name="Michod R.E."/>
            <person name="Nozaki H."/>
            <person name="Olson B.J."/>
        </authorList>
    </citation>
    <scope>NUCLEOTIDE SEQUENCE [LARGE SCALE GENOMIC DNA]</scope>
    <source>
        <strain evidence="5">NIES-2863</strain>
    </source>
</reference>
<keyword evidence="5" id="KW-1185">Reference proteome</keyword>
<feature type="region of interest" description="Disordered" evidence="2">
    <location>
        <begin position="1"/>
        <end position="75"/>
    </location>
</feature>
<evidence type="ECO:0000313" key="5">
    <source>
        <dbReference type="Proteomes" id="UP000075714"/>
    </source>
</evidence>
<feature type="compositionally biased region" description="Basic residues" evidence="2">
    <location>
        <begin position="806"/>
        <end position="822"/>
    </location>
</feature>
<feature type="compositionally biased region" description="Polar residues" evidence="2">
    <location>
        <begin position="1"/>
        <end position="22"/>
    </location>
</feature>
<feature type="region of interest" description="Disordered" evidence="2">
    <location>
        <begin position="1424"/>
        <end position="1449"/>
    </location>
</feature>
<dbReference type="SUPFAM" id="SSF52540">
    <property type="entry name" value="P-loop containing nucleoside triphosphate hydrolases"/>
    <property type="match status" value="1"/>
</dbReference>